<dbReference type="OrthoDB" id="355536at117743"/>
<evidence type="ECO:0008006" key="3">
    <source>
        <dbReference type="Google" id="ProtNLM"/>
    </source>
</evidence>
<proteinExistence type="predicted"/>
<dbReference type="AlphaFoldDB" id="A0A1I6XP19"/>
<sequence length="197" mass="22686">MKIYLIFVLAIITSSCGQGTKTEIEDVKEITTTSQPEKNQTKTNEIEIDDLKGKVFEIGSKTHFTDTCAFYFECDCCSGELIFEPGMSFYYLDFCMSDQTLRKGNYKIENGYLVMNYGTKCVSRQYNYQNEIDTSAVDFFMTDTIVKEITVTYSMTLCENKIKLTNQHHEEVAIEVKSNFSESIKYLNSEGFLERID</sequence>
<protein>
    <recommendedName>
        <fullName evidence="3">Lipoprotein</fullName>
    </recommendedName>
</protein>
<dbReference type="EMBL" id="FPAS01000001">
    <property type="protein sequence ID" value="SFT40125.1"/>
    <property type="molecule type" value="Genomic_DNA"/>
</dbReference>
<keyword evidence="2" id="KW-1185">Reference proteome</keyword>
<gene>
    <name evidence="1" type="ORF">SAMN05216474_0355</name>
</gene>
<organism evidence="1 2">
    <name type="scientific">Lishizhenia tianjinensis</name>
    <dbReference type="NCBI Taxonomy" id="477690"/>
    <lineage>
        <taxon>Bacteria</taxon>
        <taxon>Pseudomonadati</taxon>
        <taxon>Bacteroidota</taxon>
        <taxon>Flavobacteriia</taxon>
        <taxon>Flavobacteriales</taxon>
        <taxon>Crocinitomicaceae</taxon>
        <taxon>Lishizhenia</taxon>
    </lineage>
</organism>
<dbReference type="PROSITE" id="PS51257">
    <property type="entry name" value="PROKAR_LIPOPROTEIN"/>
    <property type="match status" value="1"/>
</dbReference>
<reference evidence="1 2" key="1">
    <citation type="submission" date="2016-10" db="EMBL/GenBank/DDBJ databases">
        <authorList>
            <person name="de Groot N.N."/>
        </authorList>
    </citation>
    <scope>NUCLEOTIDE SEQUENCE [LARGE SCALE GENOMIC DNA]</scope>
    <source>
        <strain evidence="1 2">CGMCC 1.7005</strain>
    </source>
</reference>
<dbReference type="RefSeq" id="WP_090245669.1">
    <property type="nucleotide sequence ID" value="NZ_FPAS01000001.1"/>
</dbReference>
<evidence type="ECO:0000313" key="1">
    <source>
        <dbReference type="EMBL" id="SFT40125.1"/>
    </source>
</evidence>
<accession>A0A1I6XP19</accession>
<dbReference type="Proteomes" id="UP000236454">
    <property type="component" value="Unassembled WGS sequence"/>
</dbReference>
<dbReference type="STRING" id="477690.SAMN05216474_0355"/>
<evidence type="ECO:0000313" key="2">
    <source>
        <dbReference type="Proteomes" id="UP000236454"/>
    </source>
</evidence>
<name>A0A1I6XP19_9FLAO</name>